<dbReference type="InParanoid" id="A0A409WXB4"/>
<sequence length="696" mass="77604">MAHPYPRYLQSNTLNYLVESYAGSDRPAIKNNMVGKIVYDDPAVFRRLRVDGVCVYFSATCAASLKAENAQDISLLKDVIANASKKSPEVLEAKEEIDKGVDPVITRGERGGNHGCAEEKKMYDPLVRLFTHIANFGQSIEPRIFQKTNGMLKADEPHTFSFPSVNPDVTISAAEVASNSPSKKQGPKPMAAGTILGIVIQSANYAWLFLSARPFMPFCVGILIFSTEFYVGIFDRDGITFSPIYDMCEDTETLVRVVRSLAWELFIQDLGLDPTVCILSDKVTKELTGADKYPPAVVESVGSDSRQWCTIGPPIWSSLLYLGRGTNVWRVREVVQGVDQQLLLQGNEMIMKTAWCSSSRTPESNIYMSIQTNPKGLAKFECGGDVRFPGYYARFPITVQNLKSKVRQLLNLTHDPPKPVIHRLILGTIGRPMRDYKSDLELVQGSRDAVQAHNTLCEIGVLHRDISAGNVLLTETQDPRSRGFITDVEFAHLSSSSIQKPQVRVESTIGTQHKYNDTGKLLSITEPTTRTHIKFEPKAKIQRGAVMTGTAQFMARAILLQSDAKPVVHEAIHDVESFIWVLSYCVMRNLQLQASKQTTPQEVRAESKAFQSLFSRTFSKMTHKGIAAERHGFCQGFVFTTNKDVQKIIKHFMSQALVDLIKDVSELIYDAFHPFRPVLFDHNALLAVTDKAITSL</sequence>
<dbReference type="SUPFAM" id="SSF56112">
    <property type="entry name" value="Protein kinase-like (PK-like)"/>
    <property type="match status" value="1"/>
</dbReference>
<dbReference type="Pfam" id="PF17667">
    <property type="entry name" value="Pkinase_fungal"/>
    <property type="match status" value="2"/>
</dbReference>
<dbReference type="InterPro" id="IPR040976">
    <property type="entry name" value="Pkinase_fungal"/>
</dbReference>
<accession>A0A409WXB4</accession>
<feature type="domain" description="Fungal-type protein kinase" evidence="1">
    <location>
        <begin position="545"/>
        <end position="585"/>
    </location>
</feature>
<gene>
    <name evidence="2" type="ORF">CVT25_005388</name>
</gene>
<dbReference type="PANTHER" id="PTHR38248:SF2">
    <property type="entry name" value="FUNK1 11"/>
    <property type="match status" value="1"/>
</dbReference>
<comment type="caution">
    <text evidence="2">The sequence shown here is derived from an EMBL/GenBank/DDBJ whole genome shotgun (WGS) entry which is preliminary data.</text>
</comment>
<reference evidence="2 3" key="1">
    <citation type="journal article" date="2018" name="Evol. Lett.">
        <title>Horizontal gene cluster transfer increased hallucinogenic mushroom diversity.</title>
        <authorList>
            <person name="Reynolds H.T."/>
            <person name="Vijayakumar V."/>
            <person name="Gluck-Thaler E."/>
            <person name="Korotkin H.B."/>
            <person name="Matheny P.B."/>
            <person name="Slot J.C."/>
        </authorList>
    </citation>
    <scope>NUCLEOTIDE SEQUENCE [LARGE SCALE GENOMIC DNA]</scope>
    <source>
        <strain evidence="2 3">2631</strain>
    </source>
</reference>
<evidence type="ECO:0000313" key="3">
    <source>
        <dbReference type="Proteomes" id="UP000283269"/>
    </source>
</evidence>
<dbReference type="PANTHER" id="PTHR38248">
    <property type="entry name" value="FUNK1 6"/>
    <property type="match status" value="1"/>
</dbReference>
<dbReference type="AlphaFoldDB" id="A0A409WXB4"/>
<protein>
    <recommendedName>
        <fullName evidence="1">Fungal-type protein kinase domain-containing protein</fullName>
    </recommendedName>
</protein>
<dbReference type="OrthoDB" id="3271139at2759"/>
<evidence type="ECO:0000259" key="1">
    <source>
        <dbReference type="Pfam" id="PF17667"/>
    </source>
</evidence>
<feature type="domain" description="Fungal-type protein kinase" evidence="1">
    <location>
        <begin position="201"/>
        <end position="499"/>
    </location>
</feature>
<dbReference type="GO" id="GO:0004672">
    <property type="term" value="F:protein kinase activity"/>
    <property type="evidence" value="ECO:0007669"/>
    <property type="project" value="InterPro"/>
</dbReference>
<evidence type="ECO:0000313" key="2">
    <source>
        <dbReference type="EMBL" id="PPQ83145.1"/>
    </source>
</evidence>
<keyword evidence="3" id="KW-1185">Reference proteome</keyword>
<dbReference type="STRING" id="93625.A0A409WXB4"/>
<dbReference type="PROSITE" id="PS00109">
    <property type="entry name" value="PROTEIN_KINASE_TYR"/>
    <property type="match status" value="1"/>
</dbReference>
<dbReference type="InterPro" id="IPR011009">
    <property type="entry name" value="Kinase-like_dom_sf"/>
</dbReference>
<organism evidence="2 3">
    <name type="scientific">Psilocybe cyanescens</name>
    <dbReference type="NCBI Taxonomy" id="93625"/>
    <lineage>
        <taxon>Eukaryota</taxon>
        <taxon>Fungi</taxon>
        <taxon>Dikarya</taxon>
        <taxon>Basidiomycota</taxon>
        <taxon>Agaricomycotina</taxon>
        <taxon>Agaricomycetes</taxon>
        <taxon>Agaricomycetidae</taxon>
        <taxon>Agaricales</taxon>
        <taxon>Agaricineae</taxon>
        <taxon>Strophariaceae</taxon>
        <taxon>Psilocybe</taxon>
    </lineage>
</organism>
<dbReference type="Gene3D" id="1.10.510.10">
    <property type="entry name" value="Transferase(Phosphotransferase) domain 1"/>
    <property type="match status" value="1"/>
</dbReference>
<dbReference type="EMBL" id="NHYD01003043">
    <property type="protein sequence ID" value="PPQ83145.1"/>
    <property type="molecule type" value="Genomic_DNA"/>
</dbReference>
<dbReference type="Proteomes" id="UP000283269">
    <property type="component" value="Unassembled WGS sequence"/>
</dbReference>
<proteinExistence type="predicted"/>
<dbReference type="InterPro" id="IPR008266">
    <property type="entry name" value="Tyr_kinase_AS"/>
</dbReference>
<name>A0A409WXB4_PSICY</name>